<dbReference type="InterPro" id="IPR001254">
    <property type="entry name" value="Trypsin_dom"/>
</dbReference>
<dbReference type="GO" id="GO:0005615">
    <property type="term" value="C:extracellular space"/>
    <property type="evidence" value="ECO:0007669"/>
    <property type="project" value="TreeGrafter"/>
</dbReference>
<dbReference type="InterPro" id="IPR050127">
    <property type="entry name" value="Serine_Proteases_S1"/>
</dbReference>
<dbReference type="CDD" id="cd00190">
    <property type="entry name" value="Tryp_SPc"/>
    <property type="match status" value="1"/>
</dbReference>
<dbReference type="PROSITE" id="PS00134">
    <property type="entry name" value="TRYPSIN_HIS"/>
    <property type="match status" value="1"/>
</dbReference>
<dbReference type="InterPro" id="IPR009003">
    <property type="entry name" value="Peptidase_S1_PA"/>
</dbReference>
<dbReference type="OrthoDB" id="5918597at2759"/>
<dbReference type="InterPro" id="IPR018114">
    <property type="entry name" value="TRYPSIN_HIS"/>
</dbReference>
<evidence type="ECO:0000256" key="4">
    <source>
        <dbReference type="ARBA" id="ARBA00022729"/>
    </source>
</evidence>
<evidence type="ECO:0000256" key="8">
    <source>
        <dbReference type="RuleBase" id="RU363034"/>
    </source>
</evidence>
<keyword evidence="2" id="KW-0964">Secreted</keyword>
<dbReference type="Gene3D" id="2.40.10.10">
    <property type="entry name" value="Trypsin-like serine proteases"/>
    <property type="match status" value="1"/>
</dbReference>
<reference evidence="11 12" key="1">
    <citation type="journal article" date="2017" name="PLoS Biol.">
        <title>The sea cucumber genome provides insights into morphological evolution and visceral regeneration.</title>
        <authorList>
            <person name="Zhang X."/>
            <person name="Sun L."/>
            <person name="Yuan J."/>
            <person name="Sun Y."/>
            <person name="Gao Y."/>
            <person name="Zhang L."/>
            <person name="Li S."/>
            <person name="Dai H."/>
            <person name="Hamel J.F."/>
            <person name="Liu C."/>
            <person name="Yu Y."/>
            <person name="Liu S."/>
            <person name="Lin W."/>
            <person name="Guo K."/>
            <person name="Jin S."/>
            <person name="Xu P."/>
            <person name="Storey K.B."/>
            <person name="Huan P."/>
            <person name="Zhang T."/>
            <person name="Zhou Y."/>
            <person name="Zhang J."/>
            <person name="Lin C."/>
            <person name="Li X."/>
            <person name="Xing L."/>
            <person name="Huo D."/>
            <person name="Sun M."/>
            <person name="Wang L."/>
            <person name="Mercier A."/>
            <person name="Li F."/>
            <person name="Yang H."/>
            <person name="Xiang J."/>
        </authorList>
    </citation>
    <scope>NUCLEOTIDE SEQUENCE [LARGE SCALE GENOMIC DNA]</scope>
    <source>
        <strain evidence="11">Shaxun</strain>
        <tissue evidence="11">Muscle</tissue>
    </source>
</reference>
<evidence type="ECO:0000256" key="5">
    <source>
        <dbReference type="ARBA" id="ARBA00022801"/>
    </source>
</evidence>
<dbReference type="EMBL" id="MRZV01002067">
    <property type="protein sequence ID" value="PIK34832.1"/>
    <property type="molecule type" value="Genomic_DNA"/>
</dbReference>
<dbReference type="InterPro" id="IPR043504">
    <property type="entry name" value="Peptidase_S1_PA_chymotrypsin"/>
</dbReference>
<dbReference type="SMART" id="SM00020">
    <property type="entry name" value="Tryp_SPc"/>
    <property type="match status" value="1"/>
</dbReference>
<evidence type="ECO:0000313" key="11">
    <source>
        <dbReference type="EMBL" id="PIK34832.1"/>
    </source>
</evidence>
<keyword evidence="7" id="KW-1015">Disulfide bond</keyword>
<dbReference type="Pfam" id="PF00089">
    <property type="entry name" value="Trypsin"/>
    <property type="match status" value="1"/>
</dbReference>
<evidence type="ECO:0000256" key="7">
    <source>
        <dbReference type="ARBA" id="ARBA00023157"/>
    </source>
</evidence>
<organism evidence="11 12">
    <name type="scientific">Stichopus japonicus</name>
    <name type="common">Sea cucumber</name>
    <dbReference type="NCBI Taxonomy" id="307972"/>
    <lineage>
        <taxon>Eukaryota</taxon>
        <taxon>Metazoa</taxon>
        <taxon>Echinodermata</taxon>
        <taxon>Eleutherozoa</taxon>
        <taxon>Echinozoa</taxon>
        <taxon>Holothuroidea</taxon>
        <taxon>Aspidochirotacea</taxon>
        <taxon>Aspidochirotida</taxon>
        <taxon>Stichopodidae</taxon>
        <taxon>Apostichopus</taxon>
    </lineage>
</organism>
<evidence type="ECO:0000259" key="10">
    <source>
        <dbReference type="PROSITE" id="PS50240"/>
    </source>
</evidence>
<evidence type="ECO:0000313" key="12">
    <source>
        <dbReference type="Proteomes" id="UP000230750"/>
    </source>
</evidence>
<name>A0A2G8JGH3_STIJA</name>
<dbReference type="FunFam" id="2.40.10.10:FF:000120">
    <property type="entry name" value="Putative serine protease"/>
    <property type="match status" value="1"/>
</dbReference>
<dbReference type="SUPFAM" id="SSF50494">
    <property type="entry name" value="Trypsin-like serine proteases"/>
    <property type="match status" value="1"/>
</dbReference>
<evidence type="ECO:0000256" key="1">
    <source>
        <dbReference type="ARBA" id="ARBA00004613"/>
    </source>
</evidence>
<accession>A0A2G8JGH3</accession>
<dbReference type="Proteomes" id="UP000230750">
    <property type="component" value="Unassembled WGS sequence"/>
</dbReference>
<dbReference type="STRING" id="307972.A0A2G8JGH3"/>
<comment type="caution">
    <text evidence="11">The sequence shown here is derived from an EMBL/GenBank/DDBJ whole genome shotgun (WGS) entry which is preliminary data.</text>
</comment>
<dbReference type="PROSITE" id="PS50240">
    <property type="entry name" value="TRYPSIN_DOM"/>
    <property type="match status" value="1"/>
</dbReference>
<dbReference type="PANTHER" id="PTHR24264">
    <property type="entry name" value="TRYPSIN-RELATED"/>
    <property type="match status" value="1"/>
</dbReference>
<keyword evidence="3 8" id="KW-0645">Protease</keyword>
<protein>
    <recommendedName>
        <fullName evidence="10">Peptidase S1 domain-containing protein</fullName>
    </recommendedName>
</protein>
<dbReference type="GO" id="GO:0004252">
    <property type="term" value="F:serine-type endopeptidase activity"/>
    <property type="evidence" value="ECO:0007669"/>
    <property type="project" value="InterPro"/>
</dbReference>
<evidence type="ECO:0000256" key="3">
    <source>
        <dbReference type="ARBA" id="ARBA00022670"/>
    </source>
</evidence>
<feature type="domain" description="Peptidase S1" evidence="10">
    <location>
        <begin position="1"/>
        <end position="221"/>
    </location>
</feature>
<evidence type="ECO:0000256" key="2">
    <source>
        <dbReference type="ARBA" id="ARBA00022525"/>
    </source>
</evidence>
<dbReference type="GO" id="GO:0006508">
    <property type="term" value="P:proteolysis"/>
    <property type="evidence" value="ECO:0007669"/>
    <property type="project" value="UniProtKB-KW"/>
</dbReference>
<dbReference type="InterPro" id="IPR033116">
    <property type="entry name" value="TRYPSIN_SER"/>
</dbReference>
<keyword evidence="9" id="KW-0175">Coiled coil</keyword>
<keyword evidence="5 8" id="KW-0378">Hydrolase</keyword>
<dbReference type="AlphaFoldDB" id="A0A2G8JGH3"/>
<keyword evidence="6 8" id="KW-0720">Serine protease</keyword>
<dbReference type="PANTHER" id="PTHR24264:SF65">
    <property type="entry name" value="SRCR DOMAIN-CONTAINING PROTEIN"/>
    <property type="match status" value="1"/>
</dbReference>
<dbReference type="PROSITE" id="PS00135">
    <property type="entry name" value="TRYPSIN_SER"/>
    <property type="match status" value="1"/>
</dbReference>
<evidence type="ECO:0000256" key="9">
    <source>
        <dbReference type="SAM" id="Coils"/>
    </source>
</evidence>
<evidence type="ECO:0000256" key="6">
    <source>
        <dbReference type="ARBA" id="ARBA00022825"/>
    </source>
</evidence>
<keyword evidence="12" id="KW-1185">Reference proteome</keyword>
<gene>
    <name evidence="11" type="ORF">BSL78_28342</name>
</gene>
<comment type="subcellular location">
    <subcellularLocation>
        <location evidence="1">Secreted</location>
    </subcellularLocation>
</comment>
<feature type="coiled-coil region" evidence="9">
    <location>
        <begin position="238"/>
        <end position="265"/>
    </location>
</feature>
<keyword evidence="4" id="KW-0732">Signal</keyword>
<dbReference type="InterPro" id="IPR001314">
    <property type="entry name" value="Peptidase_S1A"/>
</dbReference>
<feature type="non-terminal residue" evidence="11">
    <location>
        <position position="1"/>
    </location>
</feature>
<dbReference type="PRINTS" id="PR00722">
    <property type="entry name" value="CHYMOTRYPSIN"/>
</dbReference>
<sequence length="281" mass="31184">MQGPFCGGALLSRRFVLTAAHCSQEMGYNANQIEVRLGEYNTSSTESYERTIDAAELIRHPNYNPDTFDSDILLIRLAEPVIFSDYIVPICLPSELRGETLLQTGKRGTVAGWGSTDGTQGDHSNVLKKAKLTIRDFSTCSDQHSRYTLTSNMFCALGGNRATNVRDACNGDSGGPFIVESEERSYVVGIVSWGVGCGDINRPGVYTRVSRFRSWILQHINADLQTCEETSFQIGEDLNQDQSKIQSLEDQVQSLESQLEMFQSQDENVCTTPNHISHQLP</sequence>
<proteinExistence type="predicted"/>